<evidence type="ECO:0000259" key="16">
    <source>
        <dbReference type="PROSITE" id="PS52004"/>
    </source>
</evidence>
<dbReference type="Gene3D" id="1.10.1200.10">
    <property type="entry name" value="ACP-like"/>
    <property type="match status" value="3"/>
</dbReference>
<evidence type="ECO:0000256" key="7">
    <source>
        <dbReference type="ARBA" id="ARBA00022553"/>
    </source>
</evidence>
<keyword evidence="9" id="KW-0677">Repeat</keyword>
<comment type="function">
    <text evidence="11">Involved in production of the polyketide antibiotic thailandamide.</text>
</comment>
<dbReference type="SMART" id="SM01294">
    <property type="entry name" value="PKS_PP_betabranch"/>
    <property type="match status" value="1"/>
</dbReference>
<dbReference type="GO" id="GO:0006633">
    <property type="term" value="P:fatty acid biosynthetic process"/>
    <property type="evidence" value="ECO:0007669"/>
    <property type="project" value="InterPro"/>
</dbReference>
<dbReference type="EMBL" id="CP002600">
    <property type="protein sequence ID" value="AEA62704.1"/>
    <property type="molecule type" value="Genomic_DNA"/>
</dbReference>
<dbReference type="GO" id="GO:0006520">
    <property type="term" value="P:amino acid metabolic process"/>
    <property type="evidence" value="ECO:0007669"/>
    <property type="project" value="InterPro"/>
</dbReference>
<accession>F2LI38</accession>
<dbReference type="InterPro" id="IPR049900">
    <property type="entry name" value="PKS_mFAS_DH"/>
</dbReference>
<dbReference type="Pfam" id="PF01212">
    <property type="entry name" value="Beta_elim_lyase"/>
    <property type="match status" value="1"/>
</dbReference>
<dbReference type="GO" id="GO:0005886">
    <property type="term" value="C:plasma membrane"/>
    <property type="evidence" value="ECO:0007669"/>
    <property type="project" value="TreeGrafter"/>
</dbReference>
<dbReference type="PROSITE" id="PS00012">
    <property type="entry name" value="PHOSPHOPANTETHEINE"/>
    <property type="match status" value="1"/>
</dbReference>
<feature type="domain" description="Ketosynthase family 3 (KS3)" evidence="16">
    <location>
        <begin position="790"/>
        <end position="1213"/>
    </location>
</feature>
<dbReference type="SUPFAM" id="SSF53383">
    <property type="entry name" value="PLP-dependent transferases"/>
    <property type="match status" value="1"/>
</dbReference>
<dbReference type="Pfam" id="PF14765">
    <property type="entry name" value="PS-DH"/>
    <property type="match status" value="1"/>
</dbReference>
<feature type="domain" description="Ketosynthase family 3 (KS3)" evidence="16">
    <location>
        <begin position="3111"/>
        <end position="3541"/>
    </location>
</feature>
<dbReference type="Gene3D" id="3.40.50.720">
    <property type="entry name" value="NAD(P)-binding Rossmann-like Domain"/>
    <property type="match status" value="1"/>
</dbReference>
<evidence type="ECO:0000259" key="15">
    <source>
        <dbReference type="PROSITE" id="PS51186"/>
    </source>
</evidence>
<dbReference type="InterPro" id="IPR042104">
    <property type="entry name" value="PKS_dehydratase_sf"/>
</dbReference>
<evidence type="ECO:0000256" key="4">
    <source>
        <dbReference type="ARBA" id="ARBA00011881"/>
    </source>
</evidence>
<dbReference type="InterPro" id="IPR015422">
    <property type="entry name" value="PyrdxlP-dep_Trfase_small"/>
</dbReference>
<evidence type="ECO:0000256" key="8">
    <source>
        <dbReference type="ARBA" id="ARBA00022679"/>
    </source>
</evidence>
<dbReference type="GO" id="GO:0071770">
    <property type="term" value="P:DIM/DIP cell wall layer assembly"/>
    <property type="evidence" value="ECO:0007669"/>
    <property type="project" value="TreeGrafter"/>
</dbReference>
<dbReference type="InterPro" id="IPR036736">
    <property type="entry name" value="ACP-like_sf"/>
</dbReference>
<keyword evidence="19" id="KW-1185">Reference proteome</keyword>
<dbReference type="InterPro" id="IPR009081">
    <property type="entry name" value="PP-bd_ACP"/>
</dbReference>
<dbReference type="PANTHER" id="PTHR43775">
    <property type="entry name" value="FATTY ACID SYNTHASE"/>
    <property type="match status" value="1"/>
</dbReference>
<dbReference type="Gene3D" id="3.10.129.110">
    <property type="entry name" value="Polyketide synthase dehydratase"/>
    <property type="match status" value="1"/>
</dbReference>
<comment type="cofactor">
    <cofactor evidence="1">
        <name>pyridoxal 5'-phosphate</name>
        <dbReference type="ChEBI" id="CHEBI:597326"/>
    </cofactor>
</comment>
<feature type="domain" description="N-acetyltransferase" evidence="15">
    <location>
        <begin position="447"/>
        <end position="646"/>
    </location>
</feature>
<feature type="domain" description="Carrier" evidence="14">
    <location>
        <begin position="2179"/>
        <end position="2255"/>
    </location>
</feature>
<dbReference type="Pfam" id="PF02801">
    <property type="entry name" value="Ketoacyl-synt_C"/>
    <property type="match status" value="3"/>
</dbReference>
<dbReference type="GO" id="GO:0016829">
    <property type="term" value="F:lyase activity"/>
    <property type="evidence" value="ECO:0007669"/>
    <property type="project" value="InterPro"/>
</dbReference>
<dbReference type="GO" id="GO:0005737">
    <property type="term" value="C:cytoplasm"/>
    <property type="evidence" value="ECO:0007669"/>
    <property type="project" value="UniProtKB-SubCell"/>
</dbReference>
<dbReference type="InterPro" id="IPR049551">
    <property type="entry name" value="PKS_DH_C"/>
</dbReference>
<dbReference type="InterPro" id="IPR015424">
    <property type="entry name" value="PyrdxlP-dep_Trfase"/>
</dbReference>
<sequence length="4423" mass="471036">MNGLREQVGAAYVAVPILLALRRRHGGEALARLDRDGMAALREWLARFAPAAGEGASNSTWDMAALVDACFAKHAGLADLLSDLLEPYGVEPDRAAFLDVRFRACLNRLSRRLLLESPSGLPPELRLGEAVLVPFLAAAARSNAAWPRDAAAWRALADAFGADLRHLLDASGLLDGLEPDVLRAEIEGVVAFREPLLQATRYLSILSEQDAEAGAPGNDHHCALPGELAGDAVAECEAAVLARFAVAAALRPRYLALVGEVAWALAERLADAISRQDQRLGIAASEAPRIVCVPAAFGAACEAGVSAGERADAARAAWRAELGRLDIAAADAVDRIDALLPVCLLDGAADQAAIHQLGGLLALGARAALVLARHGAPCAVESLDGTPCTGLVPRMLRLLGLAAGGDAEAFLIEMAAHGLYARTPPLAYAHAACRRHATLGEFEARDYRIRAAVPEDLGALLALEAACWPAELRMPEATLAARLGRHAAGQFVLDLAQPSGGYLPVGVIYSQRIASVAALHEIDADRVDSLHVAGAPVVQLLAVNVDPACQARRLGDELLEFMLQRCAALPEVQSLVAVTLCRDFHKHPALSIEAYLALRNASGVLADPILRFHELHGARIERPMPGYRPRDARNAGFGVLVSYDLAHRERNELGLAAAASSIDEDGAAAGKQDRSSRAIDAGALHAFIEDSVRRIVGEGGELAYARDLPLMQLGLDSVGLLEFGEALARYCGTTLVPTFLFRHNTPAAIVAHFESAARDATVPLAAPRGRASQADKPASADVAAPRAIAPDAIAIVGMACRLPGGLDTPEAFWNALQAGTCVVGERPGERWRWPGEIDPRGRHRGIDRGGFLDDIACFDAGLFRLSPKEVATMDPQQRILLELAWQALESAGYSADAVAGSRTGVYVGASGSDYRLLLEAAGIGVEAHVATGASMAVIANRISYSFDLRGPSIQVDTACSSSLVALHQAAQALRAGECEQALVGGINVICHPGNTIAYYKAGMLSPDGLCKTLDDSADGYVRSEGAVMLMLRRLDQALRDGDPIHAVLRGSACNHGGLTGGLTVPHPDRQADLLRAAWAAAGVTADQIGYLEMHGTGTRLGDPIEVRGLIDAFGTRDAAGDSCGIGSVKSNLGHLEAAAGLAGVLKTVLGLAHREIPPSLHVSRLNTQITLSGTPFVVVDTPRPWPMRDGVPRLAGVSSFGSGGANAHVVLEAGVTRAEAATAGDVLVLLGARSREQLIEYAGCLLAYCERHAPAAADVAYTLQRRQPMPYRLAFVADSVETIARRLRAFVAGAAEPGLLVGAGSPDTALADFVNRNPDVQQVLAGWMRERRLEQLARCWVDGARITNWTALHDARPACLPLPGHPFARERHWFAAPSAPSVVPVPSAAGGYSGKLSLTPDAAFAASAGSSDVAFQVRLDAEASYLADHRLDERAILPGVVHFELAHAALAALPGAAPSVLELRDLAWLQPLEVSAASTLTVRLLADEPAGTRHYEACSGAPGTASIHARATIPETAGAIAEPLDLAALRARFDLAGQASHAEACHRCFERMGFRYGPAHRGLVELAWGEDPAQPSELLARIELPACVAGSREQFRLPPALLDAAVQAGMALAIGRRALADSPACVPFSLDRLIAAGPCPARAWAWVRRPAGTRASIASVDLDLCDEDGRVWASLRGLAFRPLRASATPAASRAVLAEPAVSTRLFRPRWRARPIETAQAPVRDDAAGFAPWLLLCGFEREAAARRDLAAWRDALPDTSIVAIDAEGATPAERFADLAGRVFEQVRELAREGKAGVALQLLLPADGPASVFAALAGLVRSARLEQPSWSAQVLSIDAAAGTAEALAWVRESRADAADRARYRREIGQAGPAVRESLVFEPLEPSPALANPLPDERWRPWKEGGVYLITGGAGELGLAFAREIAAQLRSATIVLAGRSAADAVLAAKLDAIGRRDGLVVRHRQLDVGDAAAVRALVESLRREHGHLSGVIHAAGLTRDTLLARQSREDFDAVLRPKVAGAEALYAATADIGLDFLVSFSSIVGVTGNLGQVGYGAGNAFLDACAESHADRREARHGRVLSIGWPLWRDGGMGRQPSVAAHFERAFGLVPMATEYGIAAFYQALASDAAHVVVGHGDAGWTPERAAASLLASRPRVARQADAGLGAARTEAGPGPVLDEAARRRAVLAYLVGRIAAVLGHAPERLDIHAPFASYGMDSILALDTTRAIEAELGSLSKTLFFEHENVQQLADHLVDEHAERLAAHGWFAAPAPSSAAGSTPAARPAATVDAGHPPGAILPDPRHSPPADDGARRYRRVDKARLSAEPRLAEAVARADGGPAVKGIALLEIWPELFVDTEAGAYCHLLVEGGIAFATRYTGEARHRQALFTALLEACRQRGDEFGYLDLSAGRKPDLEAGCGLLAAPVGVVQTIESIGAFSLAGGRMRRLRYMVDRFRKAGTCRVVEYREPDPAVAREIRHVICAWSDAKKVVNNVDVVLGEMAAGRLQERYRVFLTYLGEVLQNVIMITPDGDGYLMDQEYYLAEMPLGGTEYAVSEILATLAAEGRERFSLGLTWGLFDTGEGSSDPEGDAFLAGTRTQLRAILERGAANRQYKSKYGTKDHAVYLYRRPGKPETVIAGCLSQFYRKGLTHRAVREMAAAAAAADAALPVSSPAPTAKPAQSTQVRDACDVFDATRVDPATLRLDLISDSWAHVDYPHMRERATRLDLAGGAAAADEAARSLAALFGFEHCLPTTSGRSAEQLLFRTLRGEPRRVPQNLLFESTLHNLVRQGFEAVELPDPRALDADSRELFRGGIDLAGLDRELQGAGATIAMVALELANNASGGYPVSLAQIRATAEACRRHAVPLVLDVTRILKNAELIRRHEPGQARRGLWEIVREIADHADAVVGSLCKDFGLAAGGLLAVRDARQFTRAAGIARLEGGLPGPAELRRIAAACADRADLAREIGRQIDGVAVLHRELERLAIPVLQPGAAHCVLLRADRFAATGSAASRDALLRQLAQDYGLRGGMHHVGNLRDSHLNHCVRFALPLGLDLSRVAQALPAVLAAAREAREYPLEDLLHAARDATEARPARARAASPADPADPAADAYADAIAIVGLAGRYPGAPTLDAFWQNLAAGRRSISEIPAERWDWRDHYEPDPDAAVAAGKSYSKWGGFLDGFDEFDPLFFQIAPREAEYIDPQERLFLEACWHALEDAGYPPGAFTRAERARIGVFGGITKQGFNLYGAGQAQPYQSTSLATLVNRVSHCLDFNGPAMAFDSHCASALVAIHEACHYLRREPLGIAIAGAVNLNLHPSSYQQLAKLQVLATGDASTAFASGGLGYVPGEGVGAVVLKSYRRALADGDPIHGLIRGSAVNQNGRMNRFGMPSQKQQEAVLRAALERSGVDPRSIAYIEASAQGSAVGDAIEMAALTRVFGARERAGGRYRIGSVKPNVGHGEAVSGMAQLSKVLLAFRHRRLPPTVVSGERNPDIDFAALPFELDAELADWEPLRIGAEAVPRRAGITSTGASGLNVHLVVEEYQFAVPAPRATAEAGPRVFVLSARDRARLDDYARAWLAFLDTAAGREASEQPEALAWTLQAGREAMPCRLAVVARDGRELAARLARWLETGAADARELFHGELQAPARRRGRAVSGAGEAIELARAWVEGAEIDWAARHEGAAPRRLAGLPTYPFQRRRFWPGPAASSQRARAADERAAVSPSSRADAGEAVAIDADADARLAAAFLPRFGKLVAEVFQVPADELELDRPLEDYGINSFLIKVLNVRFSEIFGRLSSTLLFEHRSAGQLGRHFLVAHRDACAAWAAVEVEHRAVPEQAAAAPSATAPAAAHGAAPAAASARARGPLAWDEPIAIIGVSGRYPQAPDLDQFWDNLRSGRDSITEIPADRWPLEDFYEADRERAIGTNRSYGKWGGFIDGFAEFDPLFFNLSPREASNMDPQERIFLQACWQALEDAAYTRARIAHQHHGRLGVFAGITRSEFSLYGAERVKHGKAPFTSFCSLVNRVSYFLDANGPSMPVDTMCSSSLVAVHEACEKLRHGECEVALAGGVNLALHPYMYVSLSAQRMLSSDGRCKTFGLGGNGYVPGEGVGVIVLKPLSRALADGDRIHAMIRASCVNHGGKTNGYTVPNPVAQRNVVRGALDRAGIDARSLSYIEAHGTGTELGDPIEITGLTGAFRHDTDERGFCAIGSVKTNIGHLEAASGIAGLTKVLLQMRYGQLVPSLHAEQLNPGIDFTASPFVVNRETRPWARPVVDGREYPRLAGVSSFGAGGSNAHVILEEAPRVMAAAAPAVATSGPASTPAGGPVLIVLSAKKPEQLRRYASELLTRLRDPEYRRRAEADGLRSLACTLQLGREAMEERLAVVADSVLALETRLSQFVDGKADIENLHVSRVGRSPHHVN</sequence>
<dbReference type="KEGG" id="bgd:bgla_2g02270"/>
<dbReference type="Gene3D" id="3.40.640.10">
    <property type="entry name" value="Type I PLP-dependent aspartate aminotransferase-like (Major domain)"/>
    <property type="match status" value="1"/>
</dbReference>
<dbReference type="InterPro" id="IPR015421">
    <property type="entry name" value="PyrdxlP-dep_Trfase_major"/>
</dbReference>
<dbReference type="PROSITE" id="PS51186">
    <property type="entry name" value="GNAT"/>
    <property type="match status" value="1"/>
</dbReference>
<dbReference type="Pfam" id="PF09924">
    <property type="entry name" value="LPG_synthase_C"/>
    <property type="match status" value="1"/>
</dbReference>
<dbReference type="SUPFAM" id="SSF47336">
    <property type="entry name" value="ACP-like"/>
    <property type="match status" value="3"/>
</dbReference>
<feature type="region of interest" description="Disordered" evidence="13">
    <location>
        <begin position="2271"/>
        <end position="2309"/>
    </location>
</feature>
<dbReference type="InterPro" id="IPR020806">
    <property type="entry name" value="PKS_PP-bd"/>
</dbReference>
<dbReference type="InterPro" id="IPR054514">
    <property type="entry name" value="RhiE-like_linker"/>
</dbReference>
<feature type="compositionally biased region" description="Low complexity" evidence="13">
    <location>
        <begin position="2271"/>
        <end position="2284"/>
    </location>
</feature>
<gene>
    <name evidence="18" type="ordered locus">bgla_2g02270</name>
</gene>
<evidence type="ECO:0000256" key="5">
    <source>
        <dbReference type="ARBA" id="ARBA00022450"/>
    </source>
</evidence>
<dbReference type="Pfam" id="PF22336">
    <property type="entry name" value="RhiE-like_linker"/>
    <property type="match status" value="3"/>
</dbReference>
<keyword evidence="7" id="KW-0597">Phosphoprotein</keyword>
<dbReference type="eggNOG" id="COG3321">
    <property type="taxonomic scope" value="Bacteria"/>
</dbReference>
<evidence type="ECO:0000256" key="10">
    <source>
        <dbReference type="ARBA" id="ARBA00022898"/>
    </source>
</evidence>
<evidence type="ECO:0000256" key="6">
    <source>
        <dbReference type="ARBA" id="ARBA00022490"/>
    </source>
</evidence>
<dbReference type="GO" id="GO:0004315">
    <property type="term" value="F:3-oxoacyl-[acyl-carrier-protein] synthase activity"/>
    <property type="evidence" value="ECO:0007669"/>
    <property type="project" value="InterPro"/>
</dbReference>
<dbReference type="InterPro" id="IPR024320">
    <property type="entry name" value="LPG_synthase_C"/>
</dbReference>
<proteinExistence type="predicted"/>
<dbReference type="InterPro" id="IPR014031">
    <property type="entry name" value="Ketoacyl_synth_C"/>
</dbReference>
<dbReference type="PROSITE" id="PS52019">
    <property type="entry name" value="PKS_MFAS_DH"/>
    <property type="match status" value="1"/>
</dbReference>
<dbReference type="Gene3D" id="1.10.1240.100">
    <property type="match status" value="3"/>
</dbReference>
<dbReference type="GO" id="GO:0031177">
    <property type="term" value="F:phosphopantetheine binding"/>
    <property type="evidence" value="ECO:0007669"/>
    <property type="project" value="InterPro"/>
</dbReference>
<evidence type="ECO:0000256" key="2">
    <source>
        <dbReference type="ARBA" id="ARBA00004496"/>
    </source>
</evidence>
<dbReference type="InterPro" id="IPR013968">
    <property type="entry name" value="PKS_KR"/>
</dbReference>
<dbReference type="InterPro" id="IPR001597">
    <property type="entry name" value="ArAA_b-elim_lyase/Thr_aldolase"/>
</dbReference>
<evidence type="ECO:0000256" key="1">
    <source>
        <dbReference type="ARBA" id="ARBA00001933"/>
    </source>
</evidence>
<dbReference type="Gene3D" id="3.90.1150.10">
    <property type="entry name" value="Aspartate Aminotransferase, domain 1"/>
    <property type="match status" value="1"/>
</dbReference>
<comment type="subunit">
    <text evidence="4">Homotetramer.</text>
</comment>
<dbReference type="SMART" id="SM00825">
    <property type="entry name" value="PKS_KS"/>
    <property type="match status" value="3"/>
</dbReference>
<dbReference type="Pfam" id="PF00109">
    <property type="entry name" value="ketoacyl-synt"/>
    <property type="match status" value="3"/>
</dbReference>
<dbReference type="InterPro" id="IPR016181">
    <property type="entry name" value="Acyl_CoA_acyltransferase"/>
</dbReference>
<dbReference type="InterPro" id="IPR000182">
    <property type="entry name" value="GNAT_dom"/>
</dbReference>
<feature type="compositionally biased region" description="Basic and acidic residues" evidence="13">
    <location>
        <begin position="2298"/>
        <end position="2309"/>
    </location>
</feature>
<comment type="subcellular location">
    <subcellularLocation>
        <location evidence="2">Cytoplasm</location>
    </subcellularLocation>
</comment>
<dbReference type="PANTHER" id="PTHR43775:SF37">
    <property type="entry name" value="SI:DKEY-61P9.11"/>
    <property type="match status" value="1"/>
</dbReference>
<dbReference type="InterPro" id="IPR016039">
    <property type="entry name" value="Thiolase-like"/>
</dbReference>
<dbReference type="SMART" id="SM00823">
    <property type="entry name" value="PKS_PP"/>
    <property type="match status" value="3"/>
</dbReference>
<evidence type="ECO:0000313" key="19">
    <source>
        <dbReference type="Proteomes" id="UP000008316"/>
    </source>
</evidence>
<evidence type="ECO:0000259" key="14">
    <source>
        <dbReference type="PROSITE" id="PS50075"/>
    </source>
</evidence>
<protein>
    <submittedName>
        <fullName evidence="18">Polyketide synthase, type I</fullName>
    </submittedName>
</protein>
<dbReference type="SUPFAM" id="SSF51735">
    <property type="entry name" value="NAD(P)-binding Rossmann-fold domains"/>
    <property type="match status" value="1"/>
</dbReference>
<evidence type="ECO:0000256" key="13">
    <source>
        <dbReference type="SAM" id="MobiDB-lite"/>
    </source>
</evidence>
<evidence type="ECO:0000313" key="18">
    <source>
        <dbReference type="EMBL" id="AEA62704.1"/>
    </source>
</evidence>
<dbReference type="Gene3D" id="3.40.47.10">
    <property type="match status" value="3"/>
</dbReference>
<feature type="domain" description="PKS/mFAS DH" evidence="17">
    <location>
        <begin position="1396"/>
        <end position="1689"/>
    </location>
</feature>
<keyword evidence="10" id="KW-0663">Pyridoxal phosphate</keyword>
<evidence type="ECO:0000256" key="12">
    <source>
        <dbReference type="PROSITE-ProRule" id="PRU01363"/>
    </source>
</evidence>
<feature type="region of interest" description="N-terminal hotdog fold" evidence="12">
    <location>
        <begin position="1396"/>
        <end position="1520"/>
    </location>
</feature>
<keyword evidence="6" id="KW-0963">Cytoplasm</keyword>
<dbReference type="HOGENOM" id="CLU_000022_58_6_4"/>
<feature type="region of interest" description="C-terminal hotdog fold" evidence="12">
    <location>
        <begin position="1534"/>
        <end position="1689"/>
    </location>
</feature>
<dbReference type="FunFam" id="3.40.47.10:FF:000019">
    <property type="entry name" value="Polyketide synthase type I"/>
    <property type="match status" value="2"/>
</dbReference>
<dbReference type="InterPro" id="IPR006162">
    <property type="entry name" value="Ppantetheine_attach_site"/>
</dbReference>
<evidence type="ECO:0000256" key="11">
    <source>
        <dbReference type="ARBA" id="ARBA00054155"/>
    </source>
</evidence>
<dbReference type="Pfam" id="PF21089">
    <property type="entry name" value="PKS_DH_N"/>
    <property type="match status" value="1"/>
</dbReference>
<dbReference type="InterPro" id="IPR020807">
    <property type="entry name" value="PKS_DH"/>
</dbReference>
<dbReference type="PROSITE" id="PS00606">
    <property type="entry name" value="KS3_1"/>
    <property type="match status" value="1"/>
</dbReference>
<feature type="active site" description="Proton acceptor; for dehydratase activity" evidence="12">
    <location>
        <position position="1429"/>
    </location>
</feature>
<evidence type="ECO:0000259" key="17">
    <source>
        <dbReference type="PROSITE" id="PS52019"/>
    </source>
</evidence>
<dbReference type="InterPro" id="IPR020841">
    <property type="entry name" value="PKS_Beta-ketoAc_synthase_dom"/>
</dbReference>
<dbReference type="Pfam" id="PF00550">
    <property type="entry name" value="PP-binding"/>
    <property type="match status" value="3"/>
</dbReference>
<feature type="domain" description="Ketosynthase family 3 (KS3)" evidence="16">
    <location>
        <begin position="3870"/>
        <end position="4302"/>
    </location>
</feature>
<name>F2LI38_BURGS</name>
<dbReference type="InterPro" id="IPR049552">
    <property type="entry name" value="PKS_DH_N"/>
</dbReference>
<dbReference type="Pfam" id="PF08659">
    <property type="entry name" value="KR"/>
    <property type="match status" value="1"/>
</dbReference>
<dbReference type="SUPFAM" id="SSF53901">
    <property type="entry name" value="Thiolase-like"/>
    <property type="match status" value="3"/>
</dbReference>
<dbReference type="InterPro" id="IPR050091">
    <property type="entry name" value="PKS_NRPS_Biosynth_Enz"/>
</dbReference>
<dbReference type="SUPFAM" id="SSF55729">
    <property type="entry name" value="Acyl-CoA N-acyltransferases (Nat)"/>
    <property type="match status" value="1"/>
</dbReference>
<evidence type="ECO:0000256" key="3">
    <source>
        <dbReference type="ARBA" id="ARBA00004792"/>
    </source>
</evidence>
<dbReference type="InterPro" id="IPR014030">
    <property type="entry name" value="Ketoacyl_synth_N"/>
</dbReference>
<organism evidence="18 19">
    <name type="scientific">Burkholderia gladioli (strain BSR3)</name>
    <dbReference type="NCBI Taxonomy" id="999541"/>
    <lineage>
        <taxon>Bacteria</taxon>
        <taxon>Pseudomonadati</taxon>
        <taxon>Pseudomonadota</taxon>
        <taxon>Betaproteobacteria</taxon>
        <taxon>Burkholderiales</taxon>
        <taxon>Burkholderiaceae</taxon>
        <taxon>Burkholderia</taxon>
    </lineage>
</organism>
<dbReference type="Proteomes" id="UP000008316">
    <property type="component" value="Chromosome 2"/>
</dbReference>
<keyword evidence="5" id="KW-0596">Phosphopantetheine</keyword>
<dbReference type="PROSITE" id="PS50075">
    <property type="entry name" value="CARRIER"/>
    <property type="match status" value="2"/>
</dbReference>
<comment type="pathway">
    <text evidence="3">Antibiotic biosynthesis.</text>
</comment>
<dbReference type="STRING" id="999541.bgla_2g02270"/>
<feature type="domain" description="Carrier" evidence="14">
    <location>
        <begin position="672"/>
        <end position="757"/>
    </location>
</feature>
<dbReference type="CDD" id="cd08953">
    <property type="entry name" value="KR_2_SDR_x"/>
    <property type="match status" value="1"/>
</dbReference>
<dbReference type="SMART" id="SM00822">
    <property type="entry name" value="PKS_KR"/>
    <property type="match status" value="1"/>
</dbReference>
<keyword evidence="8" id="KW-0808">Transferase</keyword>
<dbReference type="GO" id="GO:0004312">
    <property type="term" value="F:fatty acid synthase activity"/>
    <property type="evidence" value="ECO:0007669"/>
    <property type="project" value="TreeGrafter"/>
</dbReference>
<reference evidence="18 19" key="1">
    <citation type="journal article" date="2011" name="J. Bacteriol.">
        <title>Complete genome sequence of Burkholderia gladioli BSR3.</title>
        <authorList>
            <person name="Seo Y.S."/>
            <person name="Lim J."/>
            <person name="Choi B.S."/>
            <person name="Kim H."/>
            <person name="Goo E."/>
            <person name="Lee B."/>
            <person name="Lim J.S."/>
            <person name="Choi I.Y."/>
            <person name="Moon J.S."/>
            <person name="Kim J."/>
            <person name="Hwang I."/>
        </authorList>
    </citation>
    <scope>NUCLEOTIDE SEQUENCE [LARGE SCALE GENOMIC DNA]</scope>
    <source>
        <strain evidence="18 19">BSR3</strain>
    </source>
</reference>
<dbReference type="InterPro" id="IPR018201">
    <property type="entry name" value="Ketoacyl_synth_AS"/>
</dbReference>
<dbReference type="SMART" id="SM00826">
    <property type="entry name" value="PKS_DH"/>
    <property type="match status" value="1"/>
</dbReference>
<feature type="active site" description="Proton donor; for dehydratase activity" evidence="12">
    <location>
        <position position="1603"/>
    </location>
</feature>
<evidence type="ECO:0000256" key="9">
    <source>
        <dbReference type="ARBA" id="ARBA00022737"/>
    </source>
</evidence>
<dbReference type="Gene3D" id="3.40.630.30">
    <property type="match status" value="1"/>
</dbReference>
<dbReference type="InterPro" id="IPR036291">
    <property type="entry name" value="NAD(P)-bd_dom_sf"/>
</dbReference>
<dbReference type="CDD" id="cd00833">
    <property type="entry name" value="PKS"/>
    <property type="match status" value="3"/>
</dbReference>
<dbReference type="InterPro" id="IPR057326">
    <property type="entry name" value="KR_dom"/>
</dbReference>
<dbReference type="PROSITE" id="PS52004">
    <property type="entry name" value="KS3_2"/>
    <property type="match status" value="3"/>
</dbReference>
<dbReference type="RefSeq" id="WP_013689036.1">
    <property type="nucleotide sequence ID" value="NC_015376.1"/>
</dbReference>